<dbReference type="OrthoDB" id="9797746at2"/>
<evidence type="ECO:0000313" key="3">
    <source>
        <dbReference type="EMBL" id="SIT66087.1"/>
    </source>
</evidence>
<keyword evidence="1" id="KW-1133">Transmembrane helix</keyword>
<accession>A0A1R3VSF9</accession>
<dbReference type="NCBIfam" id="TIGR03647">
    <property type="entry name" value="Na_symport_sm"/>
    <property type="match status" value="1"/>
</dbReference>
<dbReference type="InterPro" id="IPR019886">
    <property type="entry name" value="Na_symporter_ssu"/>
</dbReference>
<feature type="transmembrane region" description="Helical" evidence="1">
    <location>
        <begin position="20"/>
        <end position="42"/>
    </location>
</feature>
<feature type="transmembrane region" description="Helical" evidence="1">
    <location>
        <begin position="54"/>
        <end position="74"/>
    </location>
</feature>
<evidence type="ECO:0000259" key="2">
    <source>
        <dbReference type="Pfam" id="PF13937"/>
    </source>
</evidence>
<dbReference type="RefSeq" id="WP_076754581.1">
    <property type="nucleotide sequence ID" value="NZ_CP023018.1"/>
</dbReference>
<evidence type="ECO:0000256" key="1">
    <source>
        <dbReference type="SAM" id="Phobius"/>
    </source>
</evidence>
<dbReference type="EMBL" id="FTPK01000001">
    <property type="protein sequence ID" value="SIT66087.1"/>
    <property type="molecule type" value="Genomic_DNA"/>
</dbReference>
<keyword evidence="1" id="KW-0472">Membrane</keyword>
<protein>
    <submittedName>
        <fullName evidence="3">Putative solute:sodium symporter small subunit</fullName>
    </submittedName>
</protein>
<dbReference type="STRING" id="233100.SAMN05216526_0473"/>
<organism evidence="3 4">
    <name type="scientific">Ectothiorhodosinus mongolicus</name>
    <dbReference type="NCBI Taxonomy" id="233100"/>
    <lineage>
        <taxon>Bacteria</taxon>
        <taxon>Pseudomonadati</taxon>
        <taxon>Pseudomonadota</taxon>
        <taxon>Gammaproteobacteria</taxon>
        <taxon>Chromatiales</taxon>
        <taxon>Ectothiorhodospiraceae</taxon>
        <taxon>Ectothiorhodosinus</taxon>
    </lineage>
</organism>
<dbReference type="Proteomes" id="UP000223759">
    <property type="component" value="Unassembled WGS sequence"/>
</dbReference>
<feature type="domain" description="Sodium symporter small subunit" evidence="2">
    <location>
        <begin position="10"/>
        <end position="86"/>
    </location>
</feature>
<dbReference type="AlphaFoldDB" id="A0A1R3VSF9"/>
<evidence type="ECO:0000313" key="4">
    <source>
        <dbReference type="Proteomes" id="UP000223759"/>
    </source>
</evidence>
<sequence length="88" mass="10158">MSANLQEQRTAYWNANLRILGVCLAIWFIAGFLLPIFLVDALNTISLGGYPLGFWVAQQGSIYTFLALIFFYAWRMNKLDREFDVDED</sequence>
<keyword evidence="1" id="KW-0812">Transmembrane</keyword>
<reference evidence="3 4" key="1">
    <citation type="submission" date="2017-01" db="EMBL/GenBank/DDBJ databases">
        <authorList>
            <person name="Mah S.A."/>
            <person name="Swanson W.J."/>
            <person name="Moy G.W."/>
            <person name="Vacquier V.D."/>
        </authorList>
    </citation>
    <scope>NUCLEOTIDE SEQUENCE [LARGE SCALE GENOMIC DNA]</scope>
    <source>
        <strain evidence="3 4">M9</strain>
    </source>
</reference>
<dbReference type="Pfam" id="PF13937">
    <property type="entry name" value="DUF4212"/>
    <property type="match status" value="1"/>
</dbReference>
<keyword evidence="4" id="KW-1185">Reference proteome</keyword>
<name>A0A1R3VSF9_9GAMM</name>
<proteinExistence type="predicted"/>
<gene>
    <name evidence="3" type="ORF">SAMN05216526_0473</name>
</gene>